<accession>A0ACB5TQV0</accession>
<sequence>MIAGSTIPRDISFSSFFGFSSNYGSPVLPPPIKLTANNSNSNLTTLNNNRLNPISNMNHNPLNYNNQQQKLENIKTPSSNLNKAQSFNHSELQQTQQQIPNNQYQNPPQYHNQQPEQNQHQQLPVRDSGSTSNNQTSSAQKLQGPQDNSGNSNIVNNDTAKHMMDKNNRNNDKSTNNLKALNSKNESKQYKRNDPGLSLLEPFPNFASLLQSSAEPINFNIVDYSDFWAANSDTGNPSDDGFFLDLPNTLYDFVCYNANTDQQNIPNGQQNNNRTNNNNTQNFGPYNSIDATLGTSHIINNINGSINNHNLATNNVENDNSNNYSNELLNDRNLGNGNKMYTQSDQNFQQNVGQSSEMRGEVFKKYFFHEDYSDFENVVLSPEEELVLLKNYVDEVGGGLDMFDPKRTFVQVVPFLMKSCATLRYAVLALSSRHLETTTTNYPENLTWKLYKSALKHLVQCKTVNNSIIAACVILCVFELSSSRPTHWKNHLEGCVNLLRDHNINGMSQNTLKRAIFWTYIRMEICYSVIHETCTLLPSQNWLPPGTPLKDAKKLFEEEGMHANYAVYLNSLVANLIYGDKEGEEFKEEWLEIWLNLKEWFVNSPSLFRCIHEYKDAKTQFPRIFFSNSQAISSNQMYHMACILLLQNKPRSIKLSTLQQLSSIDSKNVSVSPSNEINDPSKYIAASSRSDSTHSTNSSPAVSLNSVHSTSVAWHAKRIIGISITNSDYGAYSNSIQSLYVAGKIMTSKSEHGILLGALKKVERFTGWSTTYRCRDLIEYWNGDY</sequence>
<organism evidence="1 2">
    <name type="scientific">Candida boidinii</name>
    <name type="common">Yeast</name>
    <dbReference type="NCBI Taxonomy" id="5477"/>
    <lineage>
        <taxon>Eukaryota</taxon>
        <taxon>Fungi</taxon>
        <taxon>Dikarya</taxon>
        <taxon>Ascomycota</taxon>
        <taxon>Saccharomycotina</taxon>
        <taxon>Pichiomycetes</taxon>
        <taxon>Pichiales</taxon>
        <taxon>Pichiaceae</taxon>
        <taxon>Ogataea</taxon>
        <taxon>Ogataea/Candida clade</taxon>
    </lineage>
</organism>
<evidence type="ECO:0000313" key="2">
    <source>
        <dbReference type="Proteomes" id="UP001165101"/>
    </source>
</evidence>
<protein>
    <submittedName>
        <fullName evidence="1">Unnamed protein product</fullName>
    </submittedName>
</protein>
<reference evidence="1" key="1">
    <citation type="submission" date="2023-04" db="EMBL/GenBank/DDBJ databases">
        <title>Candida boidinii NBRC 1967.</title>
        <authorList>
            <person name="Ichikawa N."/>
            <person name="Sato H."/>
            <person name="Tonouchi N."/>
        </authorList>
    </citation>
    <scope>NUCLEOTIDE SEQUENCE</scope>
    <source>
        <strain evidence="1">NBRC 1967</strain>
    </source>
</reference>
<dbReference type="Proteomes" id="UP001165101">
    <property type="component" value="Unassembled WGS sequence"/>
</dbReference>
<dbReference type="EMBL" id="BSXV01001660">
    <property type="protein sequence ID" value="GME93537.1"/>
    <property type="molecule type" value="Genomic_DNA"/>
</dbReference>
<name>A0ACB5TQV0_CANBO</name>
<evidence type="ECO:0000313" key="1">
    <source>
        <dbReference type="EMBL" id="GME93537.1"/>
    </source>
</evidence>
<comment type="caution">
    <text evidence="1">The sequence shown here is derived from an EMBL/GenBank/DDBJ whole genome shotgun (WGS) entry which is preliminary data.</text>
</comment>
<proteinExistence type="predicted"/>
<gene>
    <name evidence="1" type="ORF">Cboi01_000317600</name>
</gene>
<keyword evidence="2" id="KW-1185">Reference proteome</keyword>